<dbReference type="eggNOG" id="COG2346">
    <property type="taxonomic scope" value="Bacteria"/>
</dbReference>
<sequence length="213" mass="23965">MNVPSTSEPGAPRACWAPCSQACYLTLNWPVAGPAMARGTQQVICEPPQLPQPAHRLLALCDESGLRKLVLHHMRRLRHSPLFARSHNCFDCVSSRIADFVVESCGGPLYYSQRHAHLQAGAGLPLLLDEAGRELWLVQLWHTFDDIGFPPALRADFWAWAEPLSIHLLVRHARVEPPRRYPYELVRSWFHSPATDMLPPIADLIRPSGRSES</sequence>
<dbReference type="Gene3D" id="1.10.490.10">
    <property type="entry name" value="Globins"/>
    <property type="match status" value="1"/>
</dbReference>
<dbReference type="GO" id="GO:0019825">
    <property type="term" value="F:oxygen binding"/>
    <property type="evidence" value="ECO:0007669"/>
    <property type="project" value="InterPro"/>
</dbReference>
<dbReference type="GO" id="GO:0020037">
    <property type="term" value="F:heme binding"/>
    <property type="evidence" value="ECO:0007669"/>
    <property type="project" value="InterPro"/>
</dbReference>
<keyword evidence="2" id="KW-1185">Reference proteome</keyword>
<evidence type="ECO:0000313" key="1">
    <source>
        <dbReference type="EMBL" id="ADJ64364.1"/>
    </source>
</evidence>
<evidence type="ECO:0000313" key="2">
    <source>
        <dbReference type="Proteomes" id="UP000000329"/>
    </source>
</evidence>
<dbReference type="AlphaFoldDB" id="D8IZM4"/>
<reference evidence="1 2" key="1">
    <citation type="submission" date="2010-04" db="EMBL/GenBank/DDBJ databases">
        <title>The genome of Herbaspirillum seropedicae SmR1, an endophytic, nitrogen-fixing, plant-growth promoting beta-Proteobacteria.</title>
        <authorList>
            <person name="Pedrosa F.O."/>
            <person name="Monteiro R.A."/>
            <person name="Wassem R."/>
            <person name="Cruz L.M."/>
            <person name="Ayub R.A."/>
            <person name="Colauto N.B."/>
            <person name="Fernandez M.A."/>
            <person name="Fungaro M.H.P."/>
            <person name="Grisard E.C."/>
            <person name="Hungria M."/>
            <person name="Madeira H.M.F."/>
            <person name="Nodari R.O."/>
            <person name="Osaku C.A."/>
            <person name="Petzl-Erler M.L."/>
            <person name="Terenzi H."/>
            <person name="Vieira L.G.E."/>
            <person name="Almeida M.I.M."/>
            <person name="Alves L.R."/>
            <person name="Arantes O.M.N."/>
            <person name="Balsanelli E."/>
            <person name="Barcellos F.G."/>
            <person name="Baura V.A."/>
            <person name="Binde D.R."/>
            <person name="Campo R.J."/>
            <person name="Chubatsu L.S."/>
            <person name="Chueire L.M.O."/>
            <person name="Ciferri R.R."/>
            <person name="Correa L.C."/>
            <person name="da Conceicao Silva J.L."/>
            <person name="Dabul A.N.G."/>
            <person name="Dambros B.P."/>
            <person name="Faoro H."/>
            <person name="Favetti A."/>
            <person name="Friedermann G."/>
            <person name="Furlaneto M.C."/>
            <person name="Gasques L.S."/>
            <person name="Gimenes C.C.T."/>
            <person name="Gioppo N.M.R."/>
            <person name="Glienke-Blanco C."/>
            <person name="Godoy L.P."/>
            <person name="Guerra M.P."/>
            <person name="Karp S."/>
            <person name="Kava-Cordeiro V."/>
            <person name="Margarido V.P."/>
            <person name="Mathioni S.M."/>
            <person name="Menck-Soares M.A."/>
            <person name="Murace N.K."/>
            <person name="Nicolas M.F."/>
            <person name="Oliveira C.E.C."/>
            <person name="Pagnan N.A.B."/>
            <person name="Pamphile J.A."/>
            <person name="Patussi E.V."/>
            <person name="Pereira L.F.P."/>
            <person name="Pereira-Ferrari L."/>
            <person name="Pinto F.G.S."/>
            <person name="Precoma C."/>
            <person name="Prioli A.J."/>
            <person name="Prioli S.M.A.P."/>
            <person name="Raittz R.T."/>
            <person name="Ramos H.J.O."/>
            <person name="Ribeiro E.M.S.F."/>
            <person name="Rigo L.U."/>
            <person name="Rocha C.L.M.S.C."/>
            <person name="Rocha S.N."/>
            <person name="Santos K."/>
            <person name="Satori D."/>
            <person name="Silva A.G."/>
            <person name="Simao R.C.G."/>
            <person name="Soares M.A.M."/>
            <person name="Souza E.M."/>
            <person name="Steffens M.B.R."/>
            <person name="Steindel M."/>
            <person name="Tadra-Sfeir M.Z."/>
            <person name="Takahashi E.K."/>
            <person name="Torres R.A."/>
            <person name="Valle J.S."/>
            <person name="Vernal J.I."/>
            <person name="Vilas-Boas L.A."/>
            <person name="Watanabe M.A.E."/>
            <person name="Weiss V.A."/>
            <person name="Yates M.A."/>
            <person name="Souza E.M."/>
        </authorList>
    </citation>
    <scope>NUCLEOTIDE SEQUENCE [LARGE SCALE GENOMIC DNA]</scope>
    <source>
        <strain evidence="1 2">SmR1</strain>
    </source>
</reference>
<dbReference type="InterPro" id="IPR012292">
    <property type="entry name" value="Globin/Proto"/>
</dbReference>
<dbReference type="EMBL" id="CP002039">
    <property type="protein sequence ID" value="ADJ64364.1"/>
    <property type="molecule type" value="Genomic_DNA"/>
</dbReference>
<proteinExistence type="predicted"/>
<name>D8IZM4_HERSS</name>
<dbReference type="Proteomes" id="UP000000329">
    <property type="component" value="Chromosome"/>
</dbReference>
<organism evidence="1 2">
    <name type="scientific">Herbaspirillum seropedicae (strain SmR1)</name>
    <dbReference type="NCBI Taxonomy" id="757424"/>
    <lineage>
        <taxon>Bacteria</taxon>
        <taxon>Pseudomonadati</taxon>
        <taxon>Pseudomonadota</taxon>
        <taxon>Betaproteobacteria</taxon>
        <taxon>Burkholderiales</taxon>
        <taxon>Oxalobacteraceae</taxon>
        <taxon>Herbaspirillum</taxon>
    </lineage>
</organism>
<dbReference type="STRING" id="757424.Hsero_2872"/>
<dbReference type="InterPro" id="IPR009050">
    <property type="entry name" value="Globin-like_sf"/>
</dbReference>
<protein>
    <submittedName>
        <fullName evidence="1">Oxygen-binding (Globin) protein</fullName>
    </submittedName>
</protein>
<dbReference type="KEGG" id="hse:Hsero_2872"/>
<gene>
    <name evidence="1" type="ordered locus">Hsero_2872</name>
</gene>
<dbReference type="SUPFAM" id="SSF46458">
    <property type="entry name" value="Globin-like"/>
    <property type="match status" value="1"/>
</dbReference>
<accession>D8IZM4</accession>
<dbReference type="HOGENOM" id="CLU_088513_0_0_4"/>